<organism evidence="1 2">
    <name type="scientific">Glarea lozoyensis (strain ATCC 20868 / MF5171)</name>
    <dbReference type="NCBI Taxonomy" id="1116229"/>
    <lineage>
        <taxon>Eukaryota</taxon>
        <taxon>Fungi</taxon>
        <taxon>Dikarya</taxon>
        <taxon>Ascomycota</taxon>
        <taxon>Pezizomycotina</taxon>
        <taxon>Leotiomycetes</taxon>
        <taxon>Helotiales</taxon>
        <taxon>Helotiaceae</taxon>
        <taxon>Glarea</taxon>
    </lineage>
</organism>
<dbReference type="HOGENOM" id="CLU_1124633_0_0_1"/>
<dbReference type="KEGG" id="glz:GLAREA_09353"/>
<dbReference type="OrthoDB" id="3464768at2759"/>
<dbReference type="AlphaFoldDB" id="S3DP48"/>
<accession>S3DP48</accession>
<name>S3DP48_GLAL2</name>
<dbReference type="EMBL" id="KE145368">
    <property type="protein sequence ID" value="EPE28233.1"/>
    <property type="molecule type" value="Genomic_DNA"/>
</dbReference>
<gene>
    <name evidence="1" type="ORF">GLAREA_09353</name>
</gene>
<evidence type="ECO:0000313" key="2">
    <source>
        <dbReference type="Proteomes" id="UP000016922"/>
    </source>
</evidence>
<evidence type="ECO:0000313" key="1">
    <source>
        <dbReference type="EMBL" id="EPE28233.1"/>
    </source>
</evidence>
<sequence>MPKCRQCLNTRLTGRPQESQQLVKYRPGAAPRMIITSAGFVGTYNQKFVHQHLPNVFHEARNRGDRVVHGMEWFQQQLQFVGSPVYIGGAIDWVLSRVQLYQNLCPFQGTTFGDPRPVNLFGRYLEIIQNPGTNNARLNRALNDVVELFNAVAIVLRTDIGFAFSERLLLDYCEAAQRLIPWTSFFDPNSIFDIIRAAYELSERDLNVIDQLRKGLGPWEISTARTDAAAAYQWKGDFLARDIALYI</sequence>
<dbReference type="RefSeq" id="XP_008084141.1">
    <property type="nucleotide sequence ID" value="XM_008085950.1"/>
</dbReference>
<protein>
    <submittedName>
        <fullName evidence="1">Uncharacterized protein</fullName>
    </submittedName>
</protein>
<reference evidence="1 2" key="1">
    <citation type="journal article" date="2013" name="BMC Genomics">
        <title>Genomics-driven discovery of the pneumocandin biosynthetic gene cluster in the fungus Glarea lozoyensis.</title>
        <authorList>
            <person name="Chen L."/>
            <person name="Yue Q."/>
            <person name="Zhang X."/>
            <person name="Xiang M."/>
            <person name="Wang C."/>
            <person name="Li S."/>
            <person name="Che Y."/>
            <person name="Ortiz-Lopez F.J."/>
            <person name="Bills G.F."/>
            <person name="Liu X."/>
            <person name="An Z."/>
        </authorList>
    </citation>
    <scope>NUCLEOTIDE SEQUENCE [LARGE SCALE GENOMIC DNA]</scope>
    <source>
        <strain evidence="2">ATCC 20868 / MF5171</strain>
    </source>
</reference>
<dbReference type="Proteomes" id="UP000016922">
    <property type="component" value="Unassembled WGS sequence"/>
</dbReference>
<keyword evidence="2" id="KW-1185">Reference proteome</keyword>
<proteinExistence type="predicted"/>
<dbReference type="GeneID" id="19468401"/>